<comment type="similarity">
    <text evidence="1 9">Belongs to the metallo-dependent hydrolases superfamily. NagA family.</text>
</comment>
<dbReference type="Gene3D" id="3.20.20.140">
    <property type="entry name" value="Metal-dependent hydrolases"/>
    <property type="match status" value="1"/>
</dbReference>
<keyword evidence="14" id="KW-1185">Reference proteome</keyword>
<dbReference type="SUPFAM" id="SSF51556">
    <property type="entry name" value="Metallo-dependent hydrolases"/>
    <property type="match status" value="1"/>
</dbReference>
<evidence type="ECO:0000256" key="5">
    <source>
        <dbReference type="ARBA" id="ARBA00022801"/>
    </source>
</evidence>
<dbReference type="PANTHER" id="PTHR11113">
    <property type="entry name" value="N-ACETYLGLUCOSAMINE-6-PHOSPHATE DEACETYLASE"/>
    <property type="match status" value="1"/>
</dbReference>
<dbReference type="OrthoDB" id="9776488at2"/>
<dbReference type="InterPro" id="IPR003764">
    <property type="entry name" value="GlcNAc_6-P_deAcase"/>
</dbReference>
<dbReference type="EC" id="3.5.1.25" evidence="2"/>
<dbReference type="GO" id="GO:0006046">
    <property type="term" value="P:N-acetylglucosamine catabolic process"/>
    <property type="evidence" value="ECO:0007669"/>
    <property type="project" value="TreeGrafter"/>
</dbReference>
<feature type="active site" description="Proton donor/acceptor" evidence="10">
    <location>
        <position position="279"/>
    </location>
</feature>
<dbReference type="Gene3D" id="2.30.40.10">
    <property type="entry name" value="Urease, subunit C, domain 1"/>
    <property type="match status" value="1"/>
</dbReference>
<evidence type="ECO:0000256" key="8">
    <source>
        <dbReference type="ARBA" id="ARBA00060590"/>
    </source>
</evidence>
<dbReference type="CDD" id="cd00854">
    <property type="entry name" value="NagA"/>
    <property type="match status" value="1"/>
</dbReference>
<evidence type="ECO:0000256" key="1">
    <source>
        <dbReference type="ARBA" id="ARBA00010716"/>
    </source>
</evidence>
<evidence type="ECO:0000256" key="4">
    <source>
        <dbReference type="ARBA" id="ARBA00022723"/>
    </source>
</evidence>
<keyword evidence="4 11" id="KW-0479">Metal-binding</keyword>
<protein>
    <recommendedName>
        <fullName evidence="3">N-acetylglucosamine-6-phosphate deacetylase</fullName>
        <ecNumber evidence="2">3.5.1.25</ecNumber>
    </recommendedName>
</protein>
<evidence type="ECO:0000313" key="13">
    <source>
        <dbReference type="EMBL" id="SFO42859.1"/>
    </source>
</evidence>
<dbReference type="FunFam" id="3.20.20.140:FF:000004">
    <property type="entry name" value="N-acetylglucosamine-6-phosphate deacetylase"/>
    <property type="match status" value="1"/>
</dbReference>
<dbReference type="PANTHER" id="PTHR11113:SF14">
    <property type="entry name" value="N-ACETYLGLUCOSAMINE-6-PHOSPHATE DEACETYLASE"/>
    <property type="match status" value="1"/>
</dbReference>
<keyword evidence="5 9" id="KW-0378">Hydrolase</keyword>
<dbReference type="AlphaFoldDB" id="A0A1I5H3R5"/>
<gene>
    <name evidence="13" type="ORF">SAMN04489757_12540</name>
</gene>
<sequence>MRKILKNGKVITPLRVIENAGVIVENGVIEQIIEGGYTEFQDTDLVIDVKGQYISPGFIDIHTHGGGGHDFMDGTVESIIEAARAHMRYGTTSIVPTTLTSNMDDLFRTLDYVKECKKVKGIPNILGIHLEGPYFSMEQRGAQDPRHITDPKKEAYTQIIDYSNDIVRWTIAPELPGALEMGRELAKKGIVCSIGHSNAIYEDVVRAYENGFHLLTHFYSGMSMVKRINSFRYAGVVESGYLIDDMFVEVIADGMHLPESLLKLIYKVKGPDKICLVTDSMRAAGCPEGEYVLGNQSTGQKVIVEDGVAKLPDRRAFAGSVATADRLVRTMVNVAQVPLTEAVKMITLSPARVMRIDQAKGSITPGKDADIIVFDEDIHVQFTMIRGEITMNQMEENLS</sequence>
<feature type="binding site" evidence="11">
    <location>
        <position position="196"/>
    </location>
    <ligand>
        <name>Zn(2+)</name>
        <dbReference type="ChEBI" id="CHEBI:29105"/>
    </ligand>
</feature>
<dbReference type="RefSeq" id="WP_091687454.1">
    <property type="nucleotide sequence ID" value="NZ_BAABFM010000082.1"/>
</dbReference>
<evidence type="ECO:0000256" key="9">
    <source>
        <dbReference type="PIRNR" id="PIRNR038994"/>
    </source>
</evidence>
<feature type="binding site" evidence="11">
    <location>
        <position position="217"/>
    </location>
    <ligand>
        <name>Zn(2+)</name>
        <dbReference type="ChEBI" id="CHEBI:29105"/>
    </ligand>
</feature>
<comment type="catalytic activity">
    <reaction evidence="7">
        <text>N-acetyl-D-glucosamine 6-phosphate + H2O = D-glucosamine 6-phosphate + acetate</text>
        <dbReference type="Rhea" id="RHEA:22936"/>
        <dbReference type="ChEBI" id="CHEBI:15377"/>
        <dbReference type="ChEBI" id="CHEBI:30089"/>
        <dbReference type="ChEBI" id="CHEBI:57513"/>
        <dbReference type="ChEBI" id="CHEBI:58725"/>
        <dbReference type="EC" id="3.5.1.25"/>
    </reaction>
</comment>
<accession>A0A1I5H3R5</accession>
<evidence type="ECO:0000256" key="2">
    <source>
        <dbReference type="ARBA" id="ARBA00011899"/>
    </source>
</evidence>
<reference evidence="13 14" key="1">
    <citation type="submission" date="2016-10" db="EMBL/GenBank/DDBJ databases">
        <authorList>
            <person name="de Groot N.N."/>
        </authorList>
    </citation>
    <scope>NUCLEOTIDE SEQUENCE [LARGE SCALE GENOMIC DNA]</scope>
    <source>
        <strain evidence="13 14">DSM 1283</strain>
    </source>
</reference>
<evidence type="ECO:0000256" key="7">
    <source>
        <dbReference type="ARBA" id="ARBA00047647"/>
    </source>
</evidence>
<dbReference type="InterPro" id="IPR011059">
    <property type="entry name" value="Metal-dep_hydrolase_composite"/>
</dbReference>
<proteinExistence type="inferred from homology"/>
<dbReference type="GO" id="GO:0046872">
    <property type="term" value="F:metal ion binding"/>
    <property type="evidence" value="ECO:0007669"/>
    <property type="project" value="UniProtKB-KW"/>
</dbReference>
<evidence type="ECO:0000256" key="10">
    <source>
        <dbReference type="PIRSR" id="PIRSR038994-1"/>
    </source>
</evidence>
<dbReference type="Proteomes" id="UP000198806">
    <property type="component" value="Unassembled WGS sequence"/>
</dbReference>
<dbReference type="PIRSF" id="PIRSF038994">
    <property type="entry name" value="NagA"/>
    <property type="match status" value="1"/>
</dbReference>
<dbReference type="STRING" id="1527.SAMN04489757_12540"/>
<feature type="binding site" evidence="11">
    <location>
        <position position="131"/>
    </location>
    <ligand>
        <name>Zn(2+)</name>
        <dbReference type="ChEBI" id="CHEBI:29105"/>
    </ligand>
</feature>
<comment type="cofactor">
    <cofactor evidence="11">
        <name>a divalent metal cation</name>
        <dbReference type="ChEBI" id="CHEBI:60240"/>
    </cofactor>
    <text evidence="11">Binds 1 divalent metal cation per subunit.</text>
</comment>
<evidence type="ECO:0000256" key="11">
    <source>
        <dbReference type="PIRSR" id="PIRSR038994-3"/>
    </source>
</evidence>
<keyword evidence="6 9" id="KW-0119">Carbohydrate metabolism</keyword>
<dbReference type="EMBL" id="FOWD01000025">
    <property type="protein sequence ID" value="SFO42859.1"/>
    <property type="molecule type" value="Genomic_DNA"/>
</dbReference>
<dbReference type="Pfam" id="PF01979">
    <property type="entry name" value="Amidohydro_1"/>
    <property type="match status" value="1"/>
</dbReference>
<organism evidence="13 14">
    <name type="scientific">Anaerocolumna aminovalerica</name>
    <dbReference type="NCBI Taxonomy" id="1527"/>
    <lineage>
        <taxon>Bacteria</taxon>
        <taxon>Bacillati</taxon>
        <taxon>Bacillota</taxon>
        <taxon>Clostridia</taxon>
        <taxon>Lachnospirales</taxon>
        <taxon>Lachnospiraceae</taxon>
        <taxon>Anaerocolumna</taxon>
    </lineage>
</organism>
<comment type="pathway">
    <text evidence="8">Amino-sugar metabolism; N-acetylneuraminate degradation; D-fructose 6-phosphate from N-acetylneuraminate: step 4/5.</text>
</comment>
<name>A0A1I5H3R5_9FIRM</name>
<evidence type="ECO:0000256" key="6">
    <source>
        <dbReference type="ARBA" id="ARBA00023277"/>
    </source>
</evidence>
<dbReference type="GO" id="GO:0008448">
    <property type="term" value="F:N-acetylglucosamine-6-phosphate deacetylase activity"/>
    <property type="evidence" value="ECO:0007669"/>
    <property type="project" value="UniProtKB-EC"/>
</dbReference>
<dbReference type="InterPro" id="IPR032466">
    <property type="entry name" value="Metal_Hydrolase"/>
</dbReference>
<dbReference type="SUPFAM" id="SSF51338">
    <property type="entry name" value="Composite domain of metallo-dependent hydrolases"/>
    <property type="match status" value="1"/>
</dbReference>
<evidence type="ECO:0000259" key="12">
    <source>
        <dbReference type="Pfam" id="PF01979"/>
    </source>
</evidence>
<dbReference type="NCBIfam" id="TIGR00221">
    <property type="entry name" value="nagA"/>
    <property type="match status" value="1"/>
</dbReference>
<feature type="domain" description="Amidohydrolase-related" evidence="12">
    <location>
        <begin position="53"/>
        <end position="389"/>
    </location>
</feature>
<evidence type="ECO:0000256" key="3">
    <source>
        <dbReference type="ARBA" id="ARBA00018029"/>
    </source>
</evidence>
<dbReference type="InterPro" id="IPR006680">
    <property type="entry name" value="Amidohydro-rel"/>
</dbReference>
<evidence type="ECO:0000313" key="14">
    <source>
        <dbReference type="Proteomes" id="UP000198806"/>
    </source>
</evidence>